<accession>A0A835CNG0</accession>
<gene>
    <name evidence="3" type="ORF">G2W53_002412</name>
</gene>
<evidence type="ECO:0000313" key="4">
    <source>
        <dbReference type="Proteomes" id="UP000634136"/>
    </source>
</evidence>
<dbReference type="Proteomes" id="UP000634136">
    <property type="component" value="Unassembled WGS sequence"/>
</dbReference>
<comment type="caution">
    <text evidence="3">The sequence shown here is derived from an EMBL/GenBank/DDBJ whole genome shotgun (WGS) entry which is preliminary data.</text>
</comment>
<organism evidence="3 4">
    <name type="scientific">Senna tora</name>
    <dbReference type="NCBI Taxonomy" id="362788"/>
    <lineage>
        <taxon>Eukaryota</taxon>
        <taxon>Viridiplantae</taxon>
        <taxon>Streptophyta</taxon>
        <taxon>Embryophyta</taxon>
        <taxon>Tracheophyta</taxon>
        <taxon>Spermatophyta</taxon>
        <taxon>Magnoliopsida</taxon>
        <taxon>eudicotyledons</taxon>
        <taxon>Gunneridae</taxon>
        <taxon>Pentapetalae</taxon>
        <taxon>rosids</taxon>
        <taxon>fabids</taxon>
        <taxon>Fabales</taxon>
        <taxon>Fabaceae</taxon>
        <taxon>Caesalpinioideae</taxon>
        <taxon>Cassia clade</taxon>
        <taxon>Senna</taxon>
    </lineage>
</organism>
<protein>
    <recommendedName>
        <fullName evidence="5">Transmembrane protein</fullName>
    </recommendedName>
</protein>
<name>A0A835CNG0_9FABA</name>
<proteinExistence type="predicted"/>
<keyword evidence="4" id="KW-1185">Reference proteome</keyword>
<evidence type="ECO:0008006" key="5">
    <source>
        <dbReference type="Google" id="ProtNLM"/>
    </source>
</evidence>
<evidence type="ECO:0000313" key="3">
    <source>
        <dbReference type="EMBL" id="KAF7845507.1"/>
    </source>
</evidence>
<dbReference type="AlphaFoldDB" id="A0A835CNG0"/>
<feature type="signal peptide" evidence="2">
    <location>
        <begin position="1"/>
        <end position="27"/>
    </location>
</feature>
<feature type="chain" id="PRO_5032419750" description="Transmembrane protein" evidence="2">
    <location>
        <begin position="28"/>
        <end position="67"/>
    </location>
</feature>
<feature type="region of interest" description="Disordered" evidence="1">
    <location>
        <begin position="30"/>
        <end position="67"/>
    </location>
</feature>
<evidence type="ECO:0000256" key="2">
    <source>
        <dbReference type="SAM" id="SignalP"/>
    </source>
</evidence>
<evidence type="ECO:0000256" key="1">
    <source>
        <dbReference type="SAM" id="MobiDB-lite"/>
    </source>
</evidence>
<dbReference type="EMBL" id="JAAIUW010000001">
    <property type="protein sequence ID" value="KAF7845507.1"/>
    <property type="molecule type" value="Genomic_DNA"/>
</dbReference>
<reference evidence="3" key="1">
    <citation type="submission" date="2020-09" db="EMBL/GenBank/DDBJ databases">
        <title>Genome-Enabled Discovery of Anthraquinone Biosynthesis in Senna tora.</title>
        <authorList>
            <person name="Kang S.-H."/>
            <person name="Pandey R.P."/>
            <person name="Lee C.-M."/>
            <person name="Sim J.-S."/>
            <person name="Jeong J.-T."/>
            <person name="Choi B.-S."/>
            <person name="Jung M."/>
            <person name="Ginzburg D."/>
            <person name="Zhao K."/>
            <person name="Won S.Y."/>
            <person name="Oh T.-J."/>
            <person name="Yu Y."/>
            <person name="Kim N.-H."/>
            <person name="Lee O.R."/>
            <person name="Lee T.-H."/>
            <person name="Bashyal P."/>
            <person name="Kim T.-S."/>
            <person name="Lee W.-H."/>
            <person name="Kawkins C."/>
            <person name="Kim C.-K."/>
            <person name="Kim J.S."/>
            <person name="Ahn B.O."/>
            <person name="Rhee S.Y."/>
            <person name="Sohng J.K."/>
        </authorList>
    </citation>
    <scope>NUCLEOTIDE SEQUENCE</scope>
    <source>
        <tissue evidence="3">Leaf</tissue>
    </source>
</reference>
<sequence>MKSVGNSILVALINILMLVLLILSSEAYSSHRDRVHQPQTPPPPKLSTPRIPIYKPPLSPPHPPPSL</sequence>
<keyword evidence="2" id="KW-0732">Signal</keyword>
<feature type="compositionally biased region" description="Pro residues" evidence="1">
    <location>
        <begin position="54"/>
        <end position="67"/>
    </location>
</feature>